<keyword evidence="3" id="KW-1185">Reference proteome</keyword>
<dbReference type="OrthoDB" id="5864054at2759"/>
<proteinExistence type="predicted"/>
<protein>
    <submittedName>
        <fullName evidence="2">Uncharacterized protein</fullName>
    </submittedName>
</protein>
<reference evidence="2 3" key="1">
    <citation type="journal article" date="2015" name="Nat. Commun.">
        <title>Lucilia cuprina genome unlocks parasitic fly biology to underpin future interventions.</title>
        <authorList>
            <person name="Anstead C.A."/>
            <person name="Korhonen P.K."/>
            <person name="Young N.D."/>
            <person name="Hall R.S."/>
            <person name="Jex A.R."/>
            <person name="Murali S.C."/>
            <person name="Hughes D.S."/>
            <person name="Lee S.F."/>
            <person name="Perry T."/>
            <person name="Stroehlein A.J."/>
            <person name="Ansell B.R."/>
            <person name="Breugelmans B."/>
            <person name="Hofmann A."/>
            <person name="Qu J."/>
            <person name="Dugan S."/>
            <person name="Lee S.L."/>
            <person name="Chao H."/>
            <person name="Dinh H."/>
            <person name="Han Y."/>
            <person name="Doddapaneni H.V."/>
            <person name="Worley K.C."/>
            <person name="Muzny D.M."/>
            <person name="Ioannidis P."/>
            <person name="Waterhouse R.M."/>
            <person name="Zdobnov E.M."/>
            <person name="James P.J."/>
            <person name="Bagnall N.H."/>
            <person name="Kotze A.C."/>
            <person name="Gibbs R.A."/>
            <person name="Richards S."/>
            <person name="Batterham P."/>
            <person name="Gasser R.B."/>
        </authorList>
    </citation>
    <scope>NUCLEOTIDE SEQUENCE [LARGE SCALE GENOMIC DNA]</scope>
    <source>
        <strain evidence="2 3">LS</strain>
        <tissue evidence="2">Full body</tissue>
    </source>
</reference>
<dbReference type="AlphaFoldDB" id="A0A0L0BR15"/>
<feature type="region of interest" description="Disordered" evidence="1">
    <location>
        <begin position="32"/>
        <end position="58"/>
    </location>
</feature>
<feature type="region of interest" description="Disordered" evidence="1">
    <location>
        <begin position="88"/>
        <end position="119"/>
    </location>
</feature>
<organism evidence="2 3">
    <name type="scientific">Lucilia cuprina</name>
    <name type="common">Green bottle fly</name>
    <name type="synonym">Australian sheep blowfly</name>
    <dbReference type="NCBI Taxonomy" id="7375"/>
    <lineage>
        <taxon>Eukaryota</taxon>
        <taxon>Metazoa</taxon>
        <taxon>Ecdysozoa</taxon>
        <taxon>Arthropoda</taxon>
        <taxon>Hexapoda</taxon>
        <taxon>Insecta</taxon>
        <taxon>Pterygota</taxon>
        <taxon>Neoptera</taxon>
        <taxon>Endopterygota</taxon>
        <taxon>Diptera</taxon>
        <taxon>Brachycera</taxon>
        <taxon>Muscomorpha</taxon>
        <taxon>Oestroidea</taxon>
        <taxon>Calliphoridae</taxon>
        <taxon>Luciliinae</taxon>
        <taxon>Lucilia</taxon>
    </lineage>
</organism>
<name>A0A0L0BR15_LUCCU</name>
<dbReference type="EMBL" id="JRES01001499">
    <property type="protein sequence ID" value="KNC22423.1"/>
    <property type="molecule type" value="Genomic_DNA"/>
</dbReference>
<gene>
    <name evidence="2" type="ORF">FF38_08867</name>
</gene>
<evidence type="ECO:0000313" key="2">
    <source>
        <dbReference type="EMBL" id="KNC22423.1"/>
    </source>
</evidence>
<evidence type="ECO:0000256" key="1">
    <source>
        <dbReference type="SAM" id="MobiDB-lite"/>
    </source>
</evidence>
<accession>A0A0L0BR15</accession>
<sequence length="359" mass="39901">MSRQFRTTFTLLFRPKFLDKWLPVAQDDETMAGGAAGRAGGNSQRQGGSGFGGRTNGIQRDMISKSQKQQQYKQQPLPPPFAAVTRISEDEEAEEGAQKELNAEKKHTGNKQLAKDENEEVKGATTAVEGICHLDIKLKHKNSDFKTECQTHYKDNYSTDNNCNNEKHEYSEAKIAATCSQVLASTAKSRQSINNNNNNRKWYNTATETAATKTSTLATTTTATATAKTSTSLLNSILGNLKRHHSLNLKHNRQHHHDEQQQQNILLNHCDKSKLKTNNSSLQPSLVVAVVRQDSTIDHQIYIPHKQKMLNANCKINDDAATAIAAAYNDDDDNVNDKKYDNDVAILQHHVTTATTTTL</sequence>
<dbReference type="Proteomes" id="UP000037069">
    <property type="component" value="Unassembled WGS sequence"/>
</dbReference>
<evidence type="ECO:0000313" key="3">
    <source>
        <dbReference type="Proteomes" id="UP000037069"/>
    </source>
</evidence>
<feature type="compositionally biased region" description="Basic and acidic residues" evidence="1">
    <location>
        <begin position="96"/>
        <end position="119"/>
    </location>
</feature>
<comment type="caution">
    <text evidence="2">The sequence shown here is derived from an EMBL/GenBank/DDBJ whole genome shotgun (WGS) entry which is preliminary data.</text>
</comment>